<evidence type="ECO:0000259" key="2">
    <source>
        <dbReference type="Pfam" id="PF04101"/>
    </source>
</evidence>
<dbReference type="Pfam" id="PF04101">
    <property type="entry name" value="Glyco_tran_28_C"/>
    <property type="match status" value="1"/>
</dbReference>
<protein>
    <submittedName>
        <fullName evidence="3">Glycosyltransferase</fullName>
    </submittedName>
</protein>
<dbReference type="SUPFAM" id="SSF53756">
    <property type="entry name" value="UDP-Glycosyltransferase/glycogen phosphorylase"/>
    <property type="match status" value="1"/>
</dbReference>
<name>A0ABZ1B5L0_9ACTN</name>
<evidence type="ECO:0000313" key="3">
    <source>
        <dbReference type="EMBL" id="WRL66095.1"/>
    </source>
</evidence>
<sequence length="79" mass="7915">MLVFGGSQGAQTLNRAAVAAAAALTDAGVQVLHARGPKNTHVTVPERPAGSPPTCSSTIWNAWTSPTPPPTSPCAGPGR</sequence>
<evidence type="ECO:0000256" key="1">
    <source>
        <dbReference type="SAM" id="MobiDB-lite"/>
    </source>
</evidence>
<feature type="compositionally biased region" description="Polar residues" evidence="1">
    <location>
        <begin position="53"/>
        <end position="63"/>
    </location>
</feature>
<dbReference type="InterPro" id="IPR007235">
    <property type="entry name" value="Glyco_trans_28_C"/>
</dbReference>
<feature type="domain" description="Glycosyl transferase family 28 C-terminal" evidence="2">
    <location>
        <begin position="2"/>
        <end position="44"/>
    </location>
</feature>
<dbReference type="RefSeq" id="WP_324277412.1">
    <property type="nucleotide sequence ID" value="NZ_CP141261.1"/>
</dbReference>
<keyword evidence="4" id="KW-1185">Reference proteome</keyword>
<dbReference type="Proteomes" id="UP001324287">
    <property type="component" value="Chromosome"/>
</dbReference>
<dbReference type="EMBL" id="CP141261">
    <property type="protein sequence ID" value="WRL66095.1"/>
    <property type="molecule type" value="Genomic_DNA"/>
</dbReference>
<feature type="region of interest" description="Disordered" evidence="1">
    <location>
        <begin position="39"/>
        <end position="79"/>
    </location>
</feature>
<reference evidence="3 4" key="1">
    <citation type="submission" date="2023-12" db="EMBL/GenBank/DDBJ databases">
        <title>Blastococcus brunescens sp. nov., an actonobacterium isolated from sandstone collected in sahara desert.</title>
        <authorList>
            <person name="Gtari M."/>
            <person name="Ghodhbane F."/>
        </authorList>
    </citation>
    <scope>NUCLEOTIDE SEQUENCE [LARGE SCALE GENOMIC DNA]</scope>
    <source>
        <strain evidence="3 4">BMG 8361</strain>
    </source>
</reference>
<evidence type="ECO:0000313" key="4">
    <source>
        <dbReference type="Proteomes" id="UP001324287"/>
    </source>
</evidence>
<proteinExistence type="predicted"/>
<gene>
    <name evidence="3" type="ORF">U6N30_11505</name>
</gene>
<accession>A0ABZ1B5L0</accession>
<organism evidence="3 4">
    <name type="scientific">Blastococcus brunescens</name>
    <dbReference type="NCBI Taxonomy" id="1564165"/>
    <lineage>
        <taxon>Bacteria</taxon>
        <taxon>Bacillati</taxon>
        <taxon>Actinomycetota</taxon>
        <taxon>Actinomycetes</taxon>
        <taxon>Geodermatophilales</taxon>
        <taxon>Geodermatophilaceae</taxon>
        <taxon>Blastococcus</taxon>
    </lineage>
</organism>
<dbReference type="Gene3D" id="3.40.50.2000">
    <property type="entry name" value="Glycogen Phosphorylase B"/>
    <property type="match status" value="1"/>
</dbReference>